<evidence type="ECO:0000313" key="3">
    <source>
        <dbReference type="Proteomes" id="UP000429785"/>
    </source>
</evidence>
<dbReference type="Proteomes" id="UP000429785">
    <property type="component" value="Unassembled WGS sequence"/>
</dbReference>
<proteinExistence type="predicted"/>
<feature type="domain" description="DUF8202" evidence="1">
    <location>
        <begin position="317"/>
        <end position="553"/>
    </location>
</feature>
<dbReference type="InterPro" id="IPR058515">
    <property type="entry name" value="DUF8202"/>
</dbReference>
<dbReference type="AlphaFoldDB" id="A0A6I1DY55"/>
<dbReference type="EMBL" id="WELG01000002">
    <property type="protein sequence ID" value="KAB7529044.1"/>
    <property type="molecule type" value="Genomic_DNA"/>
</dbReference>
<gene>
    <name evidence="2" type="ORF">F8C76_14465</name>
</gene>
<evidence type="ECO:0000259" key="1">
    <source>
        <dbReference type="Pfam" id="PF26628"/>
    </source>
</evidence>
<accession>A0A6I1DY55</accession>
<protein>
    <submittedName>
        <fullName evidence="2">T9SS type B sorting domain-containing protein</fullName>
    </submittedName>
</protein>
<name>A0A6I1DY55_9FLAO</name>
<reference evidence="2 3" key="1">
    <citation type="submission" date="2019-10" db="EMBL/GenBank/DDBJ databases">
        <title>Muricauda olearia CL-SS4 JCM15563 genome.</title>
        <authorList>
            <person name="Liu L."/>
        </authorList>
    </citation>
    <scope>NUCLEOTIDE SEQUENCE [LARGE SCALE GENOMIC DNA]</scope>
    <source>
        <strain evidence="2 3">CL-SS4</strain>
    </source>
</reference>
<dbReference type="RefSeq" id="WP_152132399.1">
    <property type="nucleotide sequence ID" value="NZ_WELG01000002.1"/>
</dbReference>
<dbReference type="OrthoDB" id="2582440at2"/>
<dbReference type="Pfam" id="PF13585">
    <property type="entry name" value="CHU_C"/>
    <property type="match status" value="1"/>
</dbReference>
<sequence>MTKLLLHYNRIRTISKPVFFHCNLKWLRPLCILGILLLSNSILGQQVDTWFTADRAVNAAPTPSGQFQLFTPPAPADGTSVTTWYDFIDGTPQDAVQHPAPGNYSQPYPLGFEHSFGSPAYLNPIGSIPRLPTLRRNDMNFNPSIEFDGSGDGQALHFRSSTREEITVFIVFHARGMGNSAETQRLLFGGDIDSYHSSTTNLSIGVSDGNRFSIGRTWTPWSDFESGNIDLQGLPTIGVLVRQVDTNPFLEDEVLRTQVNGLPDINIIKNFPDVERDLYLFNRLGKHFNSNDSNRNLTGNIAEILLADGPLDANSIQRVESYLAIKYGITLNNTGQLGSTVGNQGYTYLAADGTTIWQPDPIYIYDIAGLGRDRFEDIDGGDNSTSYDDLKLRYNLHQRIAQSENTGAVVTMSMDNNFATDNLDQSRPIVDNTTANSTSVTTTSTLHNYLLWGNDHGDINQSLIELPTDYSARIGREWRIQKTVSPGGVDPITNVSVRVDLSGSDILNNGNCGNLILLIDTDGDGNFLTGTLTEILATSIDASQNAYFDNVNFEHLDVFTVAIVDNEPPKASNPLTLTVCGAPPLPDPSVVTDEADNCAVDTVTHIGDTSDGLTNPETITRTYRITDIYGNYTDVEQTIYIYLQPDIDAIPNQEACESYALPPITGTLSGNEAYYDLPGGPLGGGTMYSEGDIITSNITLYIYDETGGVAPVCTDEESFTITITDQPDAGTDANINICEGTLLTDADLFAQLGGTPDAGGNWSPAFNGAGAYTYTVTATAPCTTDATATVTVTEQPRPDNPADVEACDSYILPALTNGNYFTGAAGTGTALFEGDPITNLGDNTIFVYSPANGTCPAAENSFVVTITGFDISTNVENETCWQSEDGVVHVNVFNTNLPLTVQLDSMPSELFNQNSFSFENLAAGNHKLTVIDQNDCQSETNFEILAGGPNLDASVEPIYLCDSGLPSNTIAVTLSDPSISNALLYALDSTNPNDFVMTPDFEVISPGDHSLSILHTNGCLLEIPFSINQIEPLKLSLANVYVNEIAANVSGGFPPYTYYFEDNPGSPSNTFTIDRSGTFQVRVVDNNGCETTETITMTLIEISVPNFFTPNNDGQNDYWRPRNMEWFPDVQTYIFDRYGRKIKIMGTMDQGWDGYYESKPLPSGDYWYIIKLNDGSDREFVGHFTLYR</sequence>
<organism evidence="2 3">
    <name type="scientific">Flagellimonas olearia</name>
    <dbReference type="NCBI Taxonomy" id="552546"/>
    <lineage>
        <taxon>Bacteria</taxon>
        <taxon>Pseudomonadati</taxon>
        <taxon>Bacteroidota</taxon>
        <taxon>Flavobacteriia</taxon>
        <taxon>Flavobacteriales</taxon>
        <taxon>Flavobacteriaceae</taxon>
        <taxon>Flagellimonas</taxon>
    </lineage>
</organism>
<evidence type="ECO:0000313" key="2">
    <source>
        <dbReference type="EMBL" id="KAB7529044.1"/>
    </source>
</evidence>
<comment type="caution">
    <text evidence="2">The sequence shown here is derived from an EMBL/GenBank/DDBJ whole genome shotgun (WGS) entry which is preliminary data.</text>
</comment>
<dbReference type="Pfam" id="PF26628">
    <property type="entry name" value="DUF8202"/>
    <property type="match status" value="1"/>
</dbReference>
<dbReference type="NCBIfam" id="TIGR04131">
    <property type="entry name" value="Bac_Flav_CTERM"/>
    <property type="match status" value="1"/>
</dbReference>
<dbReference type="InterPro" id="IPR026341">
    <property type="entry name" value="T9SS_type_B"/>
</dbReference>